<evidence type="ECO:0000256" key="1">
    <source>
        <dbReference type="ARBA" id="ARBA00004123"/>
    </source>
</evidence>
<dbReference type="PROSITE" id="PS00463">
    <property type="entry name" value="ZN2_CY6_FUNGAL_1"/>
    <property type="match status" value="1"/>
</dbReference>
<proteinExistence type="predicted"/>
<evidence type="ECO:0000256" key="3">
    <source>
        <dbReference type="SAM" id="MobiDB-lite"/>
    </source>
</evidence>
<dbReference type="AlphaFoldDB" id="A0AA91Q172"/>
<dbReference type="GO" id="GO:0045944">
    <property type="term" value="P:positive regulation of transcription by RNA polymerase II"/>
    <property type="evidence" value="ECO:0007669"/>
    <property type="project" value="TreeGrafter"/>
</dbReference>
<feature type="region of interest" description="Disordered" evidence="3">
    <location>
        <begin position="779"/>
        <end position="809"/>
    </location>
</feature>
<feature type="domain" description="Zn(2)-C6 fungal-type" evidence="4">
    <location>
        <begin position="18"/>
        <end position="48"/>
    </location>
</feature>
<dbReference type="Proteomes" id="UP000195602">
    <property type="component" value="Unassembled WGS sequence"/>
</dbReference>
<dbReference type="GO" id="GO:0000981">
    <property type="term" value="F:DNA-binding transcription factor activity, RNA polymerase II-specific"/>
    <property type="evidence" value="ECO:0007669"/>
    <property type="project" value="InterPro"/>
</dbReference>
<evidence type="ECO:0000259" key="4">
    <source>
        <dbReference type="PROSITE" id="PS50048"/>
    </source>
</evidence>
<dbReference type="PANTHER" id="PTHR37534">
    <property type="entry name" value="TRANSCRIPTIONAL ACTIVATOR PROTEIN UGA3"/>
    <property type="match status" value="1"/>
</dbReference>
<dbReference type="EMBL" id="LYUB02000006">
    <property type="protein sequence ID" value="OVF09015.1"/>
    <property type="molecule type" value="Genomic_DNA"/>
</dbReference>
<dbReference type="InterPro" id="IPR021858">
    <property type="entry name" value="Fun_TF"/>
</dbReference>
<name>A0AA91Q172_CLALS</name>
<dbReference type="GO" id="GO:0008270">
    <property type="term" value="F:zinc ion binding"/>
    <property type="evidence" value="ECO:0007669"/>
    <property type="project" value="InterPro"/>
</dbReference>
<dbReference type="Gene3D" id="4.10.240.10">
    <property type="entry name" value="Zn(2)-C6 fungal-type DNA-binding domain"/>
    <property type="match status" value="1"/>
</dbReference>
<dbReference type="Pfam" id="PF00172">
    <property type="entry name" value="Zn_clus"/>
    <property type="match status" value="1"/>
</dbReference>
<evidence type="ECO:0000313" key="6">
    <source>
        <dbReference type="Proteomes" id="UP000195602"/>
    </source>
</evidence>
<reference evidence="5 6" key="1">
    <citation type="submission" date="2017-04" db="EMBL/GenBank/DDBJ databases">
        <title>Draft genome of the yeast Clavispora lusitaniae type strain CBS 6936.</title>
        <authorList>
            <person name="Durrens P."/>
            <person name="Klopp C."/>
            <person name="Biteau N."/>
            <person name="Fitton-Ouhabi V."/>
            <person name="Dementhon K."/>
            <person name="Accoceberry I."/>
            <person name="Sherman D.J."/>
            <person name="Noel T."/>
        </authorList>
    </citation>
    <scope>NUCLEOTIDE SEQUENCE [LARGE SCALE GENOMIC DNA]</scope>
    <source>
        <strain evidence="5 6">CBS 6936</strain>
    </source>
</reference>
<feature type="region of interest" description="Disordered" evidence="3">
    <location>
        <begin position="87"/>
        <end position="107"/>
    </location>
</feature>
<accession>A0AA91Q172</accession>
<feature type="compositionally biased region" description="Acidic residues" evidence="3">
    <location>
        <begin position="788"/>
        <end position="809"/>
    </location>
</feature>
<organism evidence="5 6">
    <name type="scientific">Clavispora lusitaniae</name>
    <name type="common">Candida lusitaniae</name>
    <dbReference type="NCBI Taxonomy" id="36911"/>
    <lineage>
        <taxon>Eukaryota</taxon>
        <taxon>Fungi</taxon>
        <taxon>Dikarya</taxon>
        <taxon>Ascomycota</taxon>
        <taxon>Saccharomycotina</taxon>
        <taxon>Pichiomycetes</taxon>
        <taxon>Metschnikowiaceae</taxon>
        <taxon>Clavispora</taxon>
    </lineage>
</organism>
<dbReference type="InterPro" id="IPR036864">
    <property type="entry name" value="Zn2-C6_fun-type_DNA-bd_sf"/>
</dbReference>
<dbReference type="PANTHER" id="PTHR37534:SF49">
    <property type="entry name" value="LYSINE BIOSYNTHESIS REGULATORY PROTEIN LYS14"/>
    <property type="match status" value="1"/>
</dbReference>
<dbReference type="Pfam" id="PF11951">
    <property type="entry name" value="Fungal_trans_2"/>
    <property type="match status" value="1"/>
</dbReference>
<dbReference type="KEGG" id="clus:A9F13_06g01496"/>
<comment type="subcellular location">
    <subcellularLocation>
        <location evidence="1">Nucleus</location>
    </subcellularLocation>
</comment>
<evidence type="ECO:0000256" key="2">
    <source>
        <dbReference type="ARBA" id="ARBA00023242"/>
    </source>
</evidence>
<comment type="caution">
    <text evidence="5">The sequence shown here is derived from an EMBL/GenBank/DDBJ whole genome shotgun (WGS) entry which is preliminary data.</text>
</comment>
<dbReference type="GO" id="GO:0000976">
    <property type="term" value="F:transcription cis-regulatory region binding"/>
    <property type="evidence" value="ECO:0007669"/>
    <property type="project" value="TreeGrafter"/>
</dbReference>
<dbReference type="GO" id="GO:0005634">
    <property type="term" value="C:nucleus"/>
    <property type="evidence" value="ECO:0007669"/>
    <property type="project" value="UniProtKB-SubCell"/>
</dbReference>
<protein>
    <submittedName>
        <fullName evidence="5">Lysine biosynthesis regulatory protein</fullName>
    </submittedName>
</protein>
<dbReference type="CDD" id="cd00067">
    <property type="entry name" value="GAL4"/>
    <property type="match status" value="1"/>
</dbReference>
<dbReference type="InterPro" id="IPR001138">
    <property type="entry name" value="Zn2Cys6_DnaBD"/>
</dbReference>
<dbReference type="SMART" id="SM00066">
    <property type="entry name" value="GAL4"/>
    <property type="match status" value="1"/>
</dbReference>
<dbReference type="SUPFAM" id="SSF57701">
    <property type="entry name" value="Zn2/Cys6 DNA-binding domain"/>
    <property type="match status" value="1"/>
</dbReference>
<evidence type="ECO:0000313" key="5">
    <source>
        <dbReference type="EMBL" id="OVF09015.1"/>
    </source>
</evidence>
<dbReference type="PROSITE" id="PS50048">
    <property type="entry name" value="ZN2_CY6_FUNGAL_2"/>
    <property type="match status" value="1"/>
</dbReference>
<gene>
    <name evidence="5" type="ORF">A9F13_06g01496</name>
</gene>
<sequence>MEADSKPKIKKRKYSRRGCKECKRRKIKCDEGNPSCYNCSRLNKICVYESKSQFKDASTANDSYSPGVSIVPRPENESTLHMQFYNPNDATKNGIKQEDGSVPKENALSQKPAPVMLRDNSLDSANHSSYNHSSYPTMSLNGSVDGEQRPKLGSTGSFIIAASTHTSTSSQSPHPGLDAMNPMDLNSVDMRNLFNEASGLVHDINHLLDPGMVEGWSGNITPISSAGHLLNETTVYPLGTNNSPASLNSEEKLHFHIDEFSSRIHADSYVSPSGIAECIVLSNTELIQQCITENSLEQPHVKYLMTLTNTDLSYHLYPFASSIDSNEVMKLLLIYSAKCPYLLTSLLAISATFQFNQTGKQAHDNARQKYITVCFKSLNDAFTEHSGFENAEMLTSNIEKLLLTVLILTSYFTATNFISDENILTSWKAHLRGARDLLLHYGKVTRSSYKSEHFMSGGLALAKCWFFAIESAASIHSSFGGSLTKSKGATTTDLDKDNEIFNPPHMSLDNESLIYWESGVCDMEVNPEYHAALQRVHMLCSSPSSSEFNLYWGFTSRAVKTILSFSTIMDKVRSNGYSRVPLRWIAHLFKLTDECAQEIIVPNVILRNFEVPLSSCGHPDYTGAGAISFPLSCFVEDRTESGEKIVYSWFDLSHQIHVDNLFMKLMVQEAFLNLPRNHYHVQEMIKKLFGCFFFIKKKSSANYAEEKDKIIVESDNYYLSHPTFDNRCIMIQSIFRTLSTLVVSDDEFEKIELFFMGLVKLGNGSSLSTLDMVARFKESRRRKKSETDNDGENDDEIYDYEDSCDIPFA</sequence>
<keyword evidence="2" id="KW-0539">Nucleus</keyword>